<dbReference type="SUPFAM" id="SSF52799">
    <property type="entry name" value="(Phosphotyrosine protein) phosphatases II"/>
    <property type="match status" value="1"/>
</dbReference>
<evidence type="ECO:0000256" key="7">
    <source>
        <dbReference type="ARBA" id="ARBA00022989"/>
    </source>
</evidence>
<organism evidence="14 15">
    <name type="scientific">Salvator merianae</name>
    <name type="common">Argentine black and white tegu</name>
    <name type="synonym">Tupinambis merianae</name>
    <dbReference type="NCBI Taxonomy" id="96440"/>
    <lineage>
        <taxon>Eukaryota</taxon>
        <taxon>Metazoa</taxon>
        <taxon>Chordata</taxon>
        <taxon>Craniata</taxon>
        <taxon>Vertebrata</taxon>
        <taxon>Euteleostomi</taxon>
        <taxon>Lepidosauria</taxon>
        <taxon>Squamata</taxon>
        <taxon>Bifurcata</taxon>
        <taxon>Unidentata</taxon>
        <taxon>Episquamata</taxon>
        <taxon>Laterata</taxon>
        <taxon>Teiioidea</taxon>
        <taxon>Teiidae</taxon>
        <taxon>Salvator</taxon>
    </lineage>
</organism>
<dbReference type="Proteomes" id="UP000694421">
    <property type="component" value="Unplaced"/>
</dbReference>
<evidence type="ECO:0000256" key="5">
    <source>
        <dbReference type="ARBA" id="ARBA00022801"/>
    </source>
</evidence>
<feature type="transmembrane region" description="Helical" evidence="11">
    <location>
        <begin position="13"/>
        <end position="41"/>
    </location>
</feature>
<evidence type="ECO:0000313" key="15">
    <source>
        <dbReference type="Proteomes" id="UP000694421"/>
    </source>
</evidence>
<evidence type="ECO:0000256" key="1">
    <source>
        <dbReference type="ARBA" id="ARBA00004479"/>
    </source>
</evidence>
<dbReference type="InterPro" id="IPR029021">
    <property type="entry name" value="Prot-tyrosine_phosphatase-like"/>
</dbReference>
<keyword evidence="4" id="KW-0732">Signal</keyword>
<feature type="domain" description="Tyrosine specific protein phosphatases" evidence="13">
    <location>
        <begin position="255"/>
        <end position="328"/>
    </location>
</feature>
<evidence type="ECO:0000256" key="2">
    <source>
        <dbReference type="ARBA" id="ARBA00013064"/>
    </source>
</evidence>
<dbReference type="PANTHER" id="PTHR46957:SF10">
    <property type="entry name" value="PROTEIN TYROSINE PHOSPHATASE, RECEPTOR TYPE, H"/>
    <property type="match status" value="1"/>
</dbReference>
<dbReference type="AlphaFoldDB" id="A0A8D0B9M7"/>
<name>A0A8D0B9M7_SALMN</name>
<dbReference type="PRINTS" id="PR00700">
    <property type="entry name" value="PRTYPHPHTASE"/>
</dbReference>
<evidence type="ECO:0000256" key="10">
    <source>
        <dbReference type="ARBA" id="ARBA00051722"/>
    </source>
</evidence>
<keyword evidence="8 11" id="KW-0472">Membrane</keyword>
<dbReference type="PROSITE" id="PS00383">
    <property type="entry name" value="TYR_PHOSPHATASE_1"/>
    <property type="match status" value="1"/>
</dbReference>
<evidence type="ECO:0000256" key="4">
    <source>
        <dbReference type="ARBA" id="ARBA00022729"/>
    </source>
</evidence>
<dbReference type="InterPro" id="IPR050713">
    <property type="entry name" value="RTP_Phos/Ushers"/>
</dbReference>
<reference evidence="14" key="1">
    <citation type="submission" date="2025-08" db="UniProtKB">
        <authorList>
            <consortium name="Ensembl"/>
        </authorList>
    </citation>
    <scope>IDENTIFICATION</scope>
</reference>
<sequence>MTKQSARTSSVPFLLYLLGIIIGPFIAGCLLLIILVLLIFYYRRKREECFSYFGLQMGKCPCFTELIFFAFFLSFLASEKQQLQDTGTGQSQSEAQRPENQAKNRYRNVLPYDHARVQLTFRPTDPSSDYINASYMPGYEKEKEFIAAQGPLPGTLCDFWRLIWEQKITTLVMLTNCIENGQRKSERYWPLDYTPCTYGDITVSVVTETILPDWTIRDFSIKRVTNLSDLVHLIRHYHYTSWPDHGVPHVTSTILHFRDIVREHIEQHKNSGPALIHCSAGVGRTGTFIALDSLLRQACVQGEIGVFSFVQRLRMNRPLMIQTESQYVFLHQCLLDGIRPAPLKNWDKMEDSAVYENTLALQGYEVSHV</sequence>
<dbReference type="Pfam" id="PF00102">
    <property type="entry name" value="Y_phosphatase"/>
    <property type="match status" value="1"/>
</dbReference>
<keyword evidence="6" id="KW-0904">Protein phosphatase</keyword>
<dbReference type="PROSITE" id="PS51257">
    <property type="entry name" value="PROKAR_LIPOPROTEIN"/>
    <property type="match status" value="1"/>
</dbReference>
<proteinExistence type="predicted"/>
<dbReference type="InterPro" id="IPR000242">
    <property type="entry name" value="PTP_cat"/>
</dbReference>
<reference evidence="14" key="2">
    <citation type="submission" date="2025-09" db="UniProtKB">
        <authorList>
            <consortium name="Ensembl"/>
        </authorList>
    </citation>
    <scope>IDENTIFICATION</scope>
</reference>
<dbReference type="InterPro" id="IPR003595">
    <property type="entry name" value="Tyr_Pase_cat"/>
</dbReference>
<dbReference type="PANTHER" id="PTHR46957">
    <property type="entry name" value="CYTOKINE RECEPTOR"/>
    <property type="match status" value="1"/>
</dbReference>
<evidence type="ECO:0000259" key="13">
    <source>
        <dbReference type="PROSITE" id="PS50056"/>
    </source>
</evidence>
<dbReference type="PROSITE" id="PS50055">
    <property type="entry name" value="TYR_PHOSPHATASE_PTP"/>
    <property type="match status" value="1"/>
</dbReference>
<dbReference type="GO" id="GO:0016020">
    <property type="term" value="C:membrane"/>
    <property type="evidence" value="ECO:0007669"/>
    <property type="project" value="UniProtKB-SubCell"/>
</dbReference>
<protein>
    <recommendedName>
        <fullName evidence="2">protein-tyrosine-phosphatase</fullName>
        <ecNumber evidence="2">3.1.3.48</ecNumber>
    </recommendedName>
</protein>
<dbReference type="SMART" id="SM00404">
    <property type="entry name" value="PTPc_motif"/>
    <property type="match status" value="1"/>
</dbReference>
<evidence type="ECO:0000256" key="9">
    <source>
        <dbReference type="ARBA" id="ARBA00023180"/>
    </source>
</evidence>
<keyword evidence="5" id="KW-0378">Hydrolase</keyword>
<dbReference type="GO" id="GO:0004725">
    <property type="term" value="F:protein tyrosine phosphatase activity"/>
    <property type="evidence" value="ECO:0007669"/>
    <property type="project" value="UniProtKB-EC"/>
</dbReference>
<evidence type="ECO:0000259" key="12">
    <source>
        <dbReference type="PROSITE" id="PS50055"/>
    </source>
</evidence>
<comment type="catalytic activity">
    <reaction evidence="10">
        <text>O-phospho-L-tyrosyl-[protein] + H2O = L-tyrosyl-[protein] + phosphate</text>
        <dbReference type="Rhea" id="RHEA:10684"/>
        <dbReference type="Rhea" id="RHEA-COMP:10136"/>
        <dbReference type="Rhea" id="RHEA-COMP:20101"/>
        <dbReference type="ChEBI" id="CHEBI:15377"/>
        <dbReference type="ChEBI" id="CHEBI:43474"/>
        <dbReference type="ChEBI" id="CHEBI:46858"/>
        <dbReference type="ChEBI" id="CHEBI:61978"/>
        <dbReference type="EC" id="3.1.3.48"/>
    </reaction>
</comment>
<evidence type="ECO:0000256" key="3">
    <source>
        <dbReference type="ARBA" id="ARBA00022692"/>
    </source>
</evidence>
<evidence type="ECO:0000313" key="14">
    <source>
        <dbReference type="Ensembl" id="ENSSMRP00000004901.1"/>
    </source>
</evidence>
<evidence type="ECO:0000256" key="6">
    <source>
        <dbReference type="ARBA" id="ARBA00022912"/>
    </source>
</evidence>
<dbReference type="InterPro" id="IPR000387">
    <property type="entry name" value="Tyr_Pase_dom"/>
</dbReference>
<keyword evidence="3 11" id="KW-0812">Transmembrane</keyword>
<evidence type="ECO:0000256" key="8">
    <source>
        <dbReference type="ARBA" id="ARBA00023136"/>
    </source>
</evidence>
<accession>A0A8D0B9M7</accession>
<comment type="subcellular location">
    <subcellularLocation>
        <location evidence="1">Membrane</location>
        <topology evidence="1">Single-pass type I membrane protein</topology>
    </subcellularLocation>
</comment>
<dbReference type="PROSITE" id="PS50056">
    <property type="entry name" value="TYR_PHOSPHATASE_2"/>
    <property type="match status" value="1"/>
</dbReference>
<keyword evidence="15" id="KW-1185">Reference proteome</keyword>
<keyword evidence="7 11" id="KW-1133">Transmembrane helix</keyword>
<dbReference type="FunFam" id="3.90.190.10:FF:000009">
    <property type="entry name" value="Receptor-type tyrosine-protein phosphatase beta"/>
    <property type="match status" value="1"/>
</dbReference>
<dbReference type="OMA" id="WSIDKAP"/>
<dbReference type="Gene3D" id="3.90.190.10">
    <property type="entry name" value="Protein tyrosine phosphatase superfamily"/>
    <property type="match status" value="1"/>
</dbReference>
<feature type="domain" description="Tyrosine-protein phosphatase" evidence="12">
    <location>
        <begin position="76"/>
        <end position="337"/>
    </location>
</feature>
<keyword evidence="9" id="KW-0325">Glycoprotein</keyword>
<dbReference type="EC" id="3.1.3.48" evidence="2"/>
<dbReference type="SMART" id="SM00194">
    <property type="entry name" value="PTPc"/>
    <property type="match status" value="1"/>
</dbReference>
<dbReference type="InterPro" id="IPR016130">
    <property type="entry name" value="Tyr_Pase_AS"/>
</dbReference>
<dbReference type="GeneTree" id="ENSGT00940000165368"/>
<evidence type="ECO:0000256" key="11">
    <source>
        <dbReference type="SAM" id="Phobius"/>
    </source>
</evidence>
<dbReference type="Ensembl" id="ENSSMRT00000005782.1">
    <property type="protein sequence ID" value="ENSSMRP00000004901.1"/>
    <property type="gene ID" value="ENSSMRG00000004026.1"/>
</dbReference>
<dbReference type="GO" id="GO:0043235">
    <property type="term" value="C:receptor complex"/>
    <property type="evidence" value="ECO:0007669"/>
    <property type="project" value="TreeGrafter"/>
</dbReference>